<evidence type="ECO:0000313" key="1">
    <source>
        <dbReference type="EMBL" id="QAX81587.1"/>
    </source>
</evidence>
<accession>A0ABX5R7G3</accession>
<sequence length="46" mass="5044">MKPAAILLQLMWSKLNAQMSGEANQFTATVEVEQLRFSSSVCTLLG</sequence>
<protein>
    <submittedName>
        <fullName evidence="1">Uncharacterized protein</fullName>
    </submittedName>
</protein>
<keyword evidence="2" id="KW-1185">Reference proteome</keyword>
<organism evidence="1 2">
    <name type="scientific">Candidatus Pseudomonas adelgestsugas</name>
    <dbReference type="NCBI Taxonomy" id="1302376"/>
    <lineage>
        <taxon>Bacteria</taxon>
        <taxon>Pseudomonadati</taxon>
        <taxon>Pseudomonadota</taxon>
        <taxon>Gammaproteobacteria</taxon>
        <taxon>Pseudomonadales</taxon>
        <taxon>Pseudomonadaceae</taxon>
        <taxon>Pseudomonas</taxon>
    </lineage>
</organism>
<gene>
    <name evidence="1" type="ORF">C3B55_00224</name>
</gene>
<dbReference type="Proteomes" id="UP000288953">
    <property type="component" value="Chromosome"/>
</dbReference>
<dbReference type="EMBL" id="CP026512">
    <property type="protein sequence ID" value="QAX81587.1"/>
    <property type="molecule type" value="Genomic_DNA"/>
</dbReference>
<proteinExistence type="predicted"/>
<reference evidence="1 2" key="1">
    <citation type="journal article" date="2018" name="Genome Biol. Evol.">
        <title>Partnering With a Pest: Genomes of Hemlock Woolly Adelgid Symbionts Reveal Atypical Nutritional Provisioning Patterns in Dual-Obligate Bacteria.</title>
        <authorList>
            <person name="Weglarz K.M."/>
            <person name="Havill N.P."/>
            <person name="Burke G.R."/>
            <person name="von Dohlen C.D."/>
        </authorList>
    </citation>
    <scope>NUCLEOTIDE SEQUENCE [LARGE SCALE GENOMIC DNA]</scope>
    <source>
        <strain evidence="1 2">HWA_ENA</strain>
    </source>
</reference>
<name>A0ABX5R7G3_9PSED</name>
<evidence type="ECO:0000313" key="2">
    <source>
        <dbReference type="Proteomes" id="UP000288953"/>
    </source>
</evidence>